<reference evidence="3" key="1">
    <citation type="submission" date="2025-08" db="UniProtKB">
        <authorList>
            <consortium name="RefSeq"/>
        </authorList>
    </citation>
    <scope>IDENTIFICATION</scope>
</reference>
<dbReference type="Proteomes" id="UP000694891">
    <property type="component" value="Unplaced"/>
</dbReference>
<gene>
    <name evidence="3" type="primary">LOC103362161</name>
</gene>
<accession>A0A9Y4K7E4</accession>
<organism evidence="2 3">
    <name type="scientific">Stegastes partitus</name>
    <name type="common">bicolor damselfish</name>
    <dbReference type="NCBI Taxonomy" id="144197"/>
    <lineage>
        <taxon>Eukaryota</taxon>
        <taxon>Metazoa</taxon>
        <taxon>Chordata</taxon>
        <taxon>Craniata</taxon>
        <taxon>Vertebrata</taxon>
        <taxon>Euteleostomi</taxon>
        <taxon>Actinopterygii</taxon>
        <taxon>Neopterygii</taxon>
        <taxon>Teleostei</taxon>
        <taxon>Neoteleostei</taxon>
        <taxon>Acanthomorphata</taxon>
        <taxon>Ovalentaria</taxon>
        <taxon>Pomacentridae</taxon>
        <taxon>Stegastes</taxon>
    </lineage>
</organism>
<keyword evidence="2" id="KW-1185">Reference proteome</keyword>
<evidence type="ECO:0000256" key="1">
    <source>
        <dbReference type="SAM" id="MobiDB-lite"/>
    </source>
</evidence>
<dbReference type="PANTHER" id="PTHR31025:SF31">
    <property type="entry name" value="SI:CH211-166E11.5"/>
    <property type="match status" value="1"/>
</dbReference>
<dbReference type="AlphaFoldDB" id="A0A9Y4K7E4"/>
<name>A0A9Y4K7E4_9TELE</name>
<evidence type="ECO:0000313" key="2">
    <source>
        <dbReference type="Proteomes" id="UP000694891"/>
    </source>
</evidence>
<dbReference type="PANTHER" id="PTHR31025">
    <property type="entry name" value="SI:CH211-196P9.1-RELATED"/>
    <property type="match status" value="1"/>
</dbReference>
<sequence>MSTLQTLKTFIHQRLAVAVDEIFGLLETTISDYEEEISRQRRLMEDERSEFLSKKADLQQAMRFRVIIEHDIKKITFQNGLPSSVEDLIKVFKQAFSITTDIGLQYKDADFDDFFTLTSTSDLKDKDTLKVVRMPPGIIMTTVSHEHHPDTSDVSSVDDLLSVDSQDNLLPSPPATERQNLWPALFPIPTFSYNTEMALRQGNEKFLKDGTPLTTPSVKSDILERLAETMFSYTAYPNDPQRAAVAQALIEKHPCLREPGSFNGCYGWQQSLKYKCANYRSKLKAHGNPELIINTLKHKQEGDRKPAKNIKKPRKSEVNYLPSHPAGETDSSLENVRLELIAASKMQDNGPLINDMMSRTYSCRRREVVGQAVQIAEFKERWPALFDPVQINEEFRRCNTIPLESTFISQLDRYMPKFLELFRSKGGAVGQRMKSVLTDLIQDPRASVVKRRDVTLRCLIEYMGESVQDLISDYYKTAESKVLEDLQTHSMRIYICHQPDAVGIVIDGTPVLTGLDNMSEACCLLLGLTYALNLDYPPKLAKTFEVFQRLFVGLDTLQPKPTSKYINLKNRLLT</sequence>
<feature type="region of interest" description="Disordered" evidence="1">
    <location>
        <begin position="297"/>
        <end position="330"/>
    </location>
</feature>
<protein>
    <submittedName>
        <fullName evidence="3">Uncharacterized protein LOC103362161</fullName>
    </submittedName>
</protein>
<evidence type="ECO:0000313" key="3">
    <source>
        <dbReference type="RefSeq" id="XP_008286667.1"/>
    </source>
</evidence>
<proteinExistence type="predicted"/>
<dbReference type="GeneID" id="103362161"/>
<dbReference type="RefSeq" id="XP_008286667.1">
    <property type="nucleotide sequence ID" value="XM_008288445.1"/>
</dbReference>